<sequence>MPSSESYPVWLVEEYGKREEGPRVLLVRILGNDLPGLHGKSQTARNLSFTLEHEPELEGADKAFLLNRITDADERRRLREIISS</sequence>
<dbReference type="AlphaFoldDB" id="X0UPD5"/>
<name>X0UPD5_9ZZZZ</name>
<reference evidence="1" key="1">
    <citation type="journal article" date="2014" name="Front. Microbiol.">
        <title>High frequency of phylogenetically diverse reductive dehalogenase-homologous genes in deep subseafloor sedimentary metagenomes.</title>
        <authorList>
            <person name="Kawai M."/>
            <person name="Futagami T."/>
            <person name="Toyoda A."/>
            <person name="Takaki Y."/>
            <person name="Nishi S."/>
            <person name="Hori S."/>
            <person name="Arai W."/>
            <person name="Tsubouchi T."/>
            <person name="Morono Y."/>
            <person name="Uchiyama I."/>
            <person name="Ito T."/>
            <person name="Fujiyama A."/>
            <person name="Inagaki F."/>
            <person name="Takami H."/>
        </authorList>
    </citation>
    <scope>NUCLEOTIDE SEQUENCE</scope>
    <source>
        <strain evidence="1">Expedition CK06-06</strain>
    </source>
</reference>
<accession>X0UPD5</accession>
<protein>
    <submittedName>
        <fullName evidence="1">Uncharacterized protein</fullName>
    </submittedName>
</protein>
<comment type="caution">
    <text evidence="1">The sequence shown here is derived from an EMBL/GenBank/DDBJ whole genome shotgun (WGS) entry which is preliminary data.</text>
</comment>
<gene>
    <name evidence="1" type="ORF">S01H1_39798</name>
</gene>
<proteinExistence type="predicted"/>
<organism evidence="1">
    <name type="scientific">marine sediment metagenome</name>
    <dbReference type="NCBI Taxonomy" id="412755"/>
    <lineage>
        <taxon>unclassified sequences</taxon>
        <taxon>metagenomes</taxon>
        <taxon>ecological metagenomes</taxon>
    </lineage>
</organism>
<evidence type="ECO:0000313" key="1">
    <source>
        <dbReference type="EMBL" id="GAG01137.1"/>
    </source>
</evidence>
<feature type="non-terminal residue" evidence="1">
    <location>
        <position position="84"/>
    </location>
</feature>
<dbReference type="EMBL" id="BARS01025153">
    <property type="protein sequence ID" value="GAG01137.1"/>
    <property type="molecule type" value="Genomic_DNA"/>
</dbReference>